<keyword evidence="3" id="KW-1185">Reference proteome</keyword>
<proteinExistence type="predicted"/>
<protein>
    <recommendedName>
        <fullName evidence="4">HTH psq-type domain-containing protein</fullName>
    </recommendedName>
</protein>
<organism evidence="2 3">
    <name type="scientific">Rhamnusium bicolor</name>
    <dbReference type="NCBI Taxonomy" id="1586634"/>
    <lineage>
        <taxon>Eukaryota</taxon>
        <taxon>Metazoa</taxon>
        <taxon>Ecdysozoa</taxon>
        <taxon>Arthropoda</taxon>
        <taxon>Hexapoda</taxon>
        <taxon>Insecta</taxon>
        <taxon>Pterygota</taxon>
        <taxon>Neoptera</taxon>
        <taxon>Endopterygota</taxon>
        <taxon>Coleoptera</taxon>
        <taxon>Polyphaga</taxon>
        <taxon>Cucujiformia</taxon>
        <taxon>Chrysomeloidea</taxon>
        <taxon>Cerambycidae</taxon>
        <taxon>Lepturinae</taxon>
        <taxon>Rhagiini</taxon>
        <taxon>Rhamnusium</taxon>
    </lineage>
</organism>
<evidence type="ECO:0000256" key="1">
    <source>
        <dbReference type="ARBA" id="ARBA00004123"/>
    </source>
</evidence>
<dbReference type="GO" id="GO:0005634">
    <property type="term" value="C:nucleus"/>
    <property type="evidence" value="ECO:0007669"/>
    <property type="project" value="UniProtKB-SubCell"/>
</dbReference>
<sequence length="161" mass="18294">MVPHLTDIQKFRIVSKIEDGWSIRRLAAEYNVSKTTIMSVKKQWETNQTVSRKVGSGRPRKSNNQEDENLINYLIENPFQTAVNAISETNFPASVSTACRRLKLQSDLKSCSAAKKYKLSEEKKQGRIIVALNYIINDENFWGQVVFSDEKEGFQSMSGLG</sequence>
<accession>A0AAV8ZS29</accession>
<dbReference type="AlphaFoldDB" id="A0AAV8ZS29"/>
<dbReference type="EMBL" id="JANEYF010000538">
    <property type="protein sequence ID" value="KAJ8969419.1"/>
    <property type="molecule type" value="Genomic_DNA"/>
</dbReference>
<evidence type="ECO:0000313" key="3">
    <source>
        <dbReference type="Proteomes" id="UP001162156"/>
    </source>
</evidence>
<comment type="caution">
    <text evidence="2">The sequence shown here is derived from an EMBL/GenBank/DDBJ whole genome shotgun (WGS) entry which is preliminary data.</text>
</comment>
<evidence type="ECO:0008006" key="4">
    <source>
        <dbReference type="Google" id="ProtNLM"/>
    </source>
</evidence>
<dbReference type="Proteomes" id="UP001162156">
    <property type="component" value="Unassembled WGS sequence"/>
</dbReference>
<name>A0AAV8ZS29_9CUCU</name>
<evidence type="ECO:0000313" key="2">
    <source>
        <dbReference type="EMBL" id="KAJ8969419.1"/>
    </source>
</evidence>
<comment type="subcellular location">
    <subcellularLocation>
        <location evidence="1">Nucleus</location>
    </subcellularLocation>
</comment>
<dbReference type="SUPFAM" id="SSF46689">
    <property type="entry name" value="Homeodomain-like"/>
    <property type="match status" value="1"/>
</dbReference>
<gene>
    <name evidence="2" type="ORF">NQ314_001760</name>
</gene>
<reference evidence="2" key="1">
    <citation type="journal article" date="2023" name="Insect Mol. Biol.">
        <title>Genome sequencing provides insights into the evolution of gene families encoding plant cell wall-degrading enzymes in longhorned beetles.</title>
        <authorList>
            <person name="Shin N.R."/>
            <person name="Okamura Y."/>
            <person name="Kirsch R."/>
            <person name="Pauchet Y."/>
        </authorList>
    </citation>
    <scope>NUCLEOTIDE SEQUENCE</scope>
    <source>
        <strain evidence="2">RBIC_L_NR</strain>
    </source>
</reference>
<dbReference type="InterPro" id="IPR009057">
    <property type="entry name" value="Homeodomain-like_sf"/>
</dbReference>